<proteinExistence type="predicted"/>
<organism evidence="1 2">
    <name type="scientific">Mucuna pruriens</name>
    <name type="common">Velvet bean</name>
    <name type="synonym">Dolichos pruriens</name>
    <dbReference type="NCBI Taxonomy" id="157652"/>
    <lineage>
        <taxon>Eukaryota</taxon>
        <taxon>Viridiplantae</taxon>
        <taxon>Streptophyta</taxon>
        <taxon>Embryophyta</taxon>
        <taxon>Tracheophyta</taxon>
        <taxon>Spermatophyta</taxon>
        <taxon>Magnoliopsida</taxon>
        <taxon>eudicotyledons</taxon>
        <taxon>Gunneridae</taxon>
        <taxon>Pentapetalae</taxon>
        <taxon>rosids</taxon>
        <taxon>fabids</taxon>
        <taxon>Fabales</taxon>
        <taxon>Fabaceae</taxon>
        <taxon>Papilionoideae</taxon>
        <taxon>50 kb inversion clade</taxon>
        <taxon>NPAAA clade</taxon>
        <taxon>indigoferoid/millettioid clade</taxon>
        <taxon>Phaseoleae</taxon>
        <taxon>Mucuna</taxon>
    </lineage>
</organism>
<dbReference type="AlphaFoldDB" id="A0A371H9X6"/>
<feature type="non-terminal residue" evidence="1">
    <location>
        <position position="1"/>
    </location>
</feature>
<accession>A0A371H9X6</accession>
<protein>
    <submittedName>
        <fullName evidence="1">Uncharacterized protein</fullName>
    </submittedName>
</protein>
<dbReference type="Proteomes" id="UP000257109">
    <property type="component" value="Unassembled WGS sequence"/>
</dbReference>
<dbReference type="OrthoDB" id="1424471at2759"/>
<dbReference type="EMBL" id="QJKJ01003200">
    <property type="protein sequence ID" value="RDX99569.1"/>
    <property type="molecule type" value="Genomic_DNA"/>
</dbReference>
<reference evidence="1" key="1">
    <citation type="submission" date="2018-05" db="EMBL/GenBank/DDBJ databases">
        <title>Draft genome of Mucuna pruriens seed.</title>
        <authorList>
            <person name="Nnadi N.E."/>
            <person name="Vos R."/>
            <person name="Hasami M.H."/>
            <person name="Devisetty U.K."/>
            <person name="Aguiy J.C."/>
        </authorList>
    </citation>
    <scope>NUCLEOTIDE SEQUENCE [LARGE SCALE GENOMIC DNA]</scope>
    <source>
        <strain evidence="1">JCA_2017</strain>
    </source>
</reference>
<keyword evidence="2" id="KW-1185">Reference proteome</keyword>
<sequence>MPYTLDGRQVLIHSIDIMRYTSDGRWAINHSTNNVHYTSNGRRVPNVPLNIGGNSKSDFSINNCSTSIEILNGSNYGKWKQNLEFSVGITDLDLALCENKPVINDDACLNRRIFWITRKGLVSDNAAFGCLMKQLTKMRYDNTKSMREFIMKMVHIQTKLKSH</sequence>
<evidence type="ECO:0000313" key="1">
    <source>
        <dbReference type="EMBL" id="RDX99569.1"/>
    </source>
</evidence>
<comment type="caution">
    <text evidence="1">The sequence shown here is derived from an EMBL/GenBank/DDBJ whole genome shotgun (WGS) entry which is preliminary data.</text>
</comment>
<gene>
    <name evidence="1" type="ORF">CR513_17359</name>
</gene>
<evidence type="ECO:0000313" key="2">
    <source>
        <dbReference type="Proteomes" id="UP000257109"/>
    </source>
</evidence>
<name>A0A371H9X6_MUCPR</name>